<reference evidence="3" key="1">
    <citation type="submission" date="2011-06" db="EMBL/GenBank/DDBJ databases">
        <title>The complete genome of chromosome of Runella slithyformis DSM 19594.</title>
        <authorList>
            <consortium name="US DOE Joint Genome Institute (JGI-PGF)"/>
            <person name="Lucas S."/>
            <person name="Han J."/>
            <person name="Lapidus A."/>
            <person name="Bruce D."/>
            <person name="Goodwin L."/>
            <person name="Pitluck S."/>
            <person name="Peters L."/>
            <person name="Kyrpides N."/>
            <person name="Mavromatis K."/>
            <person name="Ivanova N."/>
            <person name="Ovchinnikova G."/>
            <person name="Zhang X."/>
            <person name="Misra M."/>
            <person name="Detter J.C."/>
            <person name="Tapia R."/>
            <person name="Han C."/>
            <person name="Land M."/>
            <person name="Hauser L."/>
            <person name="Markowitz V."/>
            <person name="Cheng J.-F."/>
            <person name="Hugenholtz P."/>
            <person name="Woyke T."/>
            <person name="Wu D."/>
            <person name="Tindall B."/>
            <person name="Faehrich R."/>
            <person name="Brambilla E."/>
            <person name="Klenk H.-P."/>
            <person name="Eisen J.A."/>
        </authorList>
    </citation>
    <scope>NUCLEOTIDE SEQUENCE [LARGE SCALE GENOMIC DNA]</scope>
    <source>
        <strain evidence="3">ATCC 29530 / DSM 19594 / LMG 11500 / NCIMB 11436 / LSU 4</strain>
    </source>
</reference>
<dbReference type="EMBL" id="CP002859">
    <property type="protein sequence ID" value="AEI47673.1"/>
    <property type="molecule type" value="Genomic_DNA"/>
</dbReference>
<evidence type="ECO:0000313" key="2">
    <source>
        <dbReference type="EMBL" id="AEI47673.1"/>
    </source>
</evidence>
<keyword evidence="1" id="KW-0812">Transmembrane</keyword>
<dbReference type="KEGG" id="rsi:Runsl_1246"/>
<evidence type="ECO:0000256" key="1">
    <source>
        <dbReference type="SAM" id="Phobius"/>
    </source>
</evidence>
<dbReference type="Proteomes" id="UP000000493">
    <property type="component" value="Chromosome"/>
</dbReference>
<sequence>MDLVKVLENIDRISKDGVPFNVSVETQTLRTSGAYIIGGLALCGFITGIIVAIAILISKK</sequence>
<keyword evidence="3" id="KW-1185">Reference proteome</keyword>
<feature type="transmembrane region" description="Helical" evidence="1">
    <location>
        <begin position="34"/>
        <end position="57"/>
    </location>
</feature>
<dbReference type="AlphaFoldDB" id="A0A7U4E4Q5"/>
<evidence type="ECO:0000313" key="3">
    <source>
        <dbReference type="Proteomes" id="UP000000493"/>
    </source>
</evidence>
<name>A0A7U4E4Q5_RUNSL</name>
<keyword evidence="1" id="KW-0472">Membrane</keyword>
<gene>
    <name evidence="2" type="ordered locus">Runsl_1246</name>
</gene>
<evidence type="ECO:0008006" key="4">
    <source>
        <dbReference type="Google" id="ProtNLM"/>
    </source>
</evidence>
<accession>A0A7U4E4Q5</accession>
<keyword evidence="1" id="KW-1133">Transmembrane helix</keyword>
<proteinExistence type="predicted"/>
<dbReference type="RefSeq" id="WP_013926992.1">
    <property type="nucleotide sequence ID" value="NC_015703.1"/>
</dbReference>
<reference evidence="2 3" key="2">
    <citation type="journal article" date="2012" name="Stand. Genomic Sci.">
        <title>Complete genome sequence of the aquatic bacterium Runella slithyformis type strain (LSU 4(T)).</title>
        <authorList>
            <person name="Copeland A."/>
            <person name="Zhang X."/>
            <person name="Misra M."/>
            <person name="Lapidus A."/>
            <person name="Nolan M."/>
            <person name="Lucas S."/>
            <person name="Deshpande S."/>
            <person name="Cheng J.F."/>
            <person name="Tapia R."/>
            <person name="Goodwin L.A."/>
            <person name="Pitluck S."/>
            <person name="Liolios K."/>
            <person name="Pagani I."/>
            <person name="Ivanova N."/>
            <person name="Mikhailova N."/>
            <person name="Pati A."/>
            <person name="Chen A."/>
            <person name="Palaniappan K."/>
            <person name="Land M."/>
            <person name="Hauser L."/>
            <person name="Pan C."/>
            <person name="Jeffries C.D."/>
            <person name="Detter J.C."/>
            <person name="Brambilla E.M."/>
            <person name="Rohde M."/>
            <person name="Djao O.D."/>
            <person name="Goker M."/>
            <person name="Sikorski J."/>
            <person name="Tindall B.J."/>
            <person name="Woyke T."/>
            <person name="Bristow J."/>
            <person name="Eisen J.A."/>
            <person name="Markowitz V."/>
            <person name="Hugenholtz P."/>
            <person name="Kyrpides N.C."/>
            <person name="Klenk H.P."/>
            <person name="Mavromatis K."/>
        </authorList>
    </citation>
    <scope>NUCLEOTIDE SEQUENCE [LARGE SCALE GENOMIC DNA]</scope>
    <source>
        <strain evidence="3">ATCC 29530 / DSM 19594 / LMG 11500 / NCIMB 11436 / LSU 4</strain>
    </source>
</reference>
<organism evidence="2 3">
    <name type="scientific">Runella slithyformis (strain ATCC 29530 / DSM 19594 / LMG 11500 / NCIMB 11436 / LSU 4)</name>
    <dbReference type="NCBI Taxonomy" id="761193"/>
    <lineage>
        <taxon>Bacteria</taxon>
        <taxon>Pseudomonadati</taxon>
        <taxon>Bacteroidota</taxon>
        <taxon>Cytophagia</taxon>
        <taxon>Cytophagales</taxon>
        <taxon>Spirosomataceae</taxon>
        <taxon>Runella</taxon>
    </lineage>
</organism>
<protein>
    <recommendedName>
        <fullName evidence="4">Tetrahydromethanopterin S-methyltransferase</fullName>
    </recommendedName>
</protein>